<dbReference type="GO" id="GO:0005524">
    <property type="term" value="F:ATP binding"/>
    <property type="evidence" value="ECO:0007669"/>
    <property type="project" value="UniProtKB-KW"/>
</dbReference>
<proteinExistence type="predicted"/>
<feature type="domain" description="AAA" evidence="3">
    <location>
        <begin position="35"/>
        <end position="150"/>
    </location>
</feature>
<dbReference type="GO" id="GO:0016887">
    <property type="term" value="F:ATP hydrolysis activity"/>
    <property type="evidence" value="ECO:0007669"/>
    <property type="project" value="TreeGrafter"/>
</dbReference>
<gene>
    <name evidence="4" type="ORF">OMM_11463</name>
</gene>
<dbReference type="InterPro" id="IPR027417">
    <property type="entry name" value="P-loop_NTPase"/>
</dbReference>
<dbReference type="SUPFAM" id="SSF52540">
    <property type="entry name" value="P-loop containing nucleoside triphosphate hydrolases"/>
    <property type="match status" value="1"/>
</dbReference>
<dbReference type="Gene3D" id="3.40.50.300">
    <property type="entry name" value="P-loop containing nucleotide triphosphate hydrolases"/>
    <property type="match status" value="1"/>
</dbReference>
<keyword evidence="1" id="KW-0547">Nucleotide-binding</keyword>
<dbReference type="GO" id="GO:0051782">
    <property type="term" value="P:negative regulation of cell division"/>
    <property type="evidence" value="ECO:0007669"/>
    <property type="project" value="TreeGrafter"/>
</dbReference>
<dbReference type="PANTHER" id="PTHR43384">
    <property type="entry name" value="SEPTUM SITE-DETERMINING PROTEIN MIND HOMOLOG, CHLOROPLASTIC-RELATED"/>
    <property type="match status" value="1"/>
</dbReference>
<dbReference type="Pfam" id="PF13614">
    <property type="entry name" value="AAA_31"/>
    <property type="match status" value="1"/>
</dbReference>
<dbReference type="InterPro" id="IPR025669">
    <property type="entry name" value="AAA_dom"/>
</dbReference>
<dbReference type="GO" id="GO:0005829">
    <property type="term" value="C:cytosol"/>
    <property type="evidence" value="ECO:0007669"/>
    <property type="project" value="TreeGrafter"/>
</dbReference>
<evidence type="ECO:0000313" key="5">
    <source>
        <dbReference type="Proteomes" id="UP000189670"/>
    </source>
</evidence>
<comment type="caution">
    <text evidence="4">The sequence shown here is derived from an EMBL/GenBank/DDBJ whole genome shotgun (WGS) entry which is preliminary data.</text>
</comment>
<dbReference type="InterPro" id="IPR050625">
    <property type="entry name" value="ParA/MinD_ATPase"/>
</dbReference>
<organism evidence="4 5">
    <name type="scientific">Candidatus Magnetoglobus multicellularis str. Araruama</name>
    <dbReference type="NCBI Taxonomy" id="890399"/>
    <lineage>
        <taxon>Bacteria</taxon>
        <taxon>Pseudomonadati</taxon>
        <taxon>Thermodesulfobacteriota</taxon>
        <taxon>Desulfobacteria</taxon>
        <taxon>Desulfobacterales</taxon>
        <taxon>Desulfobacteraceae</taxon>
        <taxon>Candidatus Magnetoglobus</taxon>
    </lineage>
</organism>
<dbReference type="Proteomes" id="UP000189670">
    <property type="component" value="Unassembled WGS sequence"/>
</dbReference>
<dbReference type="EMBL" id="ATBP01001324">
    <property type="protein sequence ID" value="ETR67557.1"/>
    <property type="molecule type" value="Genomic_DNA"/>
</dbReference>
<dbReference type="PANTHER" id="PTHR43384:SF4">
    <property type="entry name" value="CELLULOSE BIOSYNTHESIS PROTEIN BCSQ-RELATED"/>
    <property type="match status" value="1"/>
</dbReference>
<evidence type="ECO:0000259" key="3">
    <source>
        <dbReference type="Pfam" id="PF13614"/>
    </source>
</evidence>
<keyword evidence="2" id="KW-0067">ATP-binding</keyword>
<protein>
    <recommendedName>
        <fullName evidence="3">AAA domain-containing protein</fullName>
    </recommendedName>
</protein>
<evidence type="ECO:0000256" key="1">
    <source>
        <dbReference type="ARBA" id="ARBA00022741"/>
    </source>
</evidence>
<dbReference type="AlphaFoldDB" id="A0A1V1NY79"/>
<evidence type="ECO:0000313" key="4">
    <source>
        <dbReference type="EMBL" id="ETR67557.1"/>
    </source>
</evidence>
<name>A0A1V1NY79_9BACT</name>
<dbReference type="GO" id="GO:0009898">
    <property type="term" value="C:cytoplasmic side of plasma membrane"/>
    <property type="evidence" value="ECO:0007669"/>
    <property type="project" value="TreeGrafter"/>
</dbReference>
<evidence type="ECO:0000256" key="2">
    <source>
        <dbReference type="ARBA" id="ARBA00022840"/>
    </source>
</evidence>
<accession>A0A1V1NY79</accession>
<reference evidence="5" key="1">
    <citation type="submission" date="2012-11" db="EMBL/GenBank/DDBJ databases">
        <authorList>
            <person name="Lucero-Rivera Y.E."/>
            <person name="Tovar-Ramirez D."/>
        </authorList>
    </citation>
    <scope>NUCLEOTIDE SEQUENCE [LARGE SCALE GENOMIC DNA]</scope>
    <source>
        <strain evidence="5">Araruama</strain>
    </source>
</reference>
<sequence>MDQASGLRNLIHKYSQDIWELRNSDRARSNDSGPKVISVTSGKGGVGKTNVVGNLAIAFSQLNKKVMIFDGDLGLANIDVLLGIRSKSHIQHVISGKKALKDIIETGPENVKIIPGGSGLQKLSNLTEGERLLLLNEFDGLDQDIDIFLMTQAQELVPI</sequence>